<evidence type="ECO:0000313" key="3">
    <source>
        <dbReference type="Proteomes" id="UP001165120"/>
    </source>
</evidence>
<protein>
    <submittedName>
        <fullName evidence="2">Unnamed protein product</fullName>
    </submittedName>
</protein>
<keyword evidence="3" id="KW-1185">Reference proteome</keyword>
<feature type="region of interest" description="Disordered" evidence="1">
    <location>
        <begin position="170"/>
        <end position="214"/>
    </location>
</feature>
<organism evidence="2 3">
    <name type="scientific">Candida boidinii</name>
    <name type="common">Yeast</name>
    <dbReference type="NCBI Taxonomy" id="5477"/>
    <lineage>
        <taxon>Eukaryota</taxon>
        <taxon>Fungi</taxon>
        <taxon>Dikarya</taxon>
        <taxon>Ascomycota</taxon>
        <taxon>Saccharomycotina</taxon>
        <taxon>Pichiomycetes</taxon>
        <taxon>Pichiales</taxon>
        <taxon>Pichiaceae</taxon>
        <taxon>Ogataea</taxon>
        <taxon>Ogataea/Candida clade</taxon>
    </lineage>
</organism>
<feature type="region of interest" description="Disordered" evidence="1">
    <location>
        <begin position="75"/>
        <end position="157"/>
    </location>
</feature>
<feature type="compositionally biased region" description="Acidic residues" evidence="1">
    <location>
        <begin position="111"/>
        <end position="121"/>
    </location>
</feature>
<evidence type="ECO:0000313" key="2">
    <source>
        <dbReference type="EMBL" id="GME71876.1"/>
    </source>
</evidence>
<dbReference type="EMBL" id="BSXN01001160">
    <property type="protein sequence ID" value="GME71876.1"/>
    <property type="molecule type" value="Genomic_DNA"/>
</dbReference>
<proteinExistence type="predicted"/>
<comment type="caution">
    <text evidence="2">The sequence shown here is derived from an EMBL/GenBank/DDBJ whole genome shotgun (WGS) entry which is preliminary data.</text>
</comment>
<feature type="compositionally biased region" description="Low complexity" evidence="1">
    <location>
        <begin position="178"/>
        <end position="206"/>
    </location>
</feature>
<feature type="compositionally biased region" description="Polar residues" evidence="1">
    <location>
        <begin position="75"/>
        <end position="86"/>
    </location>
</feature>
<evidence type="ECO:0000256" key="1">
    <source>
        <dbReference type="SAM" id="MobiDB-lite"/>
    </source>
</evidence>
<gene>
    <name evidence="2" type="ORF">Cboi02_000338400</name>
</gene>
<reference evidence="2" key="1">
    <citation type="submission" date="2023-04" db="EMBL/GenBank/DDBJ databases">
        <title>Candida boidinii NBRC 10035.</title>
        <authorList>
            <person name="Ichikawa N."/>
            <person name="Sato H."/>
            <person name="Tonouchi N."/>
        </authorList>
    </citation>
    <scope>NUCLEOTIDE SEQUENCE</scope>
    <source>
        <strain evidence="2">NBRC 10035</strain>
    </source>
</reference>
<sequence>MLLLTQIRPSLHSLRSRGPIPLTTNVKLSQEEIFANLVLLSQSSVLGNTRSSRRNKEVNKLDDNAVAKIISDSQVSNVTESNSEGISSSAVSSDPRSDANQNFQIHSHSDSEDEEVTEEDDLRIRKHRPRGSRYHRRYTRQTAAASRETTPALQRGKEDLHLDPVALTEDEHNNQSDLTLTPTPASSAASSDLRNPSSLRPNNRNLRMGKNRPISRQILKSMVINKMLDESNQN</sequence>
<name>A0A9W6SZW7_CANBO</name>
<accession>A0A9W6SZW7</accession>
<dbReference type="AlphaFoldDB" id="A0A9W6SZW7"/>
<feature type="compositionally biased region" description="Polar residues" evidence="1">
    <location>
        <begin position="140"/>
        <end position="152"/>
    </location>
</feature>
<feature type="compositionally biased region" description="Basic residues" evidence="1">
    <location>
        <begin position="124"/>
        <end position="139"/>
    </location>
</feature>
<dbReference type="Proteomes" id="UP001165120">
    <property type="component" value="Unassembled WGS sequence"/>
</dbReference>